<proteinExistence type="predicted"/>
<accession>A0A4R1R046</accession>
<keyword evidence="3" id="KW-1185">Reference proteome</keyword>
<reference evidence="2 3" key="1">
    <citation type="submission" date="2019-03" db="EMBL/GenBank/DDBJ databases">
        <title>Genomic Encyclopedia of Type Strains, Phase IV (KMG-IV): sequencing the most valuable type-strain genomes for metagenomic binning, comparative biology and taxonomic classification.</title>
        <authorList>
            <person name="Goeker M."/>
        </authorList>
    </citation>
    <scope>NUCLEOTIDE SEQUENCE [LARGE SCALE GENOMIC DNA]</scope>
    <source>
        <strain evidence="2 3">LX-B</strain>
    </source>
</reference>
<organism evidence="2 3">
    <name type="scientific">Hydrogenispora ethanolica</name>
    <dbReference type="NCBI Taxonomy" id="1082276"/>
    <lineage>
        <taxon>Bacteria</taxon>
        <taxon>Bacillati</taxon>
        <taxon>Bacillota</taxon>
        <taxon>Hydrogenispora</taxon>
    </lineage>
</organism>
<dbReference type="Proteomes" id="UP000295008">
    <property type="component" value="Unassembled WGS sequence"/>
</dbReference>
<dbReference type="RefSeq" id="WP_132016753.1">
    <property type="nucleotide sequence ID" value="NZ_SLUN01000041.1"/>
</dbReference>
<feature type="region of interest" description="Disordered" evidence="1">
    <location>
        <begin position="96"/>
        <end position="116"/>
    </location>
</feature>
<evidence type="ECO:0000313" key="2">
    <source>
        <dbReference type="EMBL" id="TCL58629.1"/>
    </source>
</evidence>
<evidence type="ECO:0000313" key="3">
    <source>
        <dbReference type="Proteomes" id="UP000295008"/>
    </source>
</evidence>
<gene>
    <name evidence="2" type="ORF">EDC14_104122</name>
</gene>
<dbReference type="OrthoDB" id="1647790at2"/>
<feature type="compositionally biased region" description="Polar residues" evidence="1">
    <location>
        <begin position="1"/>
        <end position="20"/>
    </location>
</feature>
<comment type="caution">
    <text evidence="2">The sequence shown here is derived from an EMBL/GenBank/DDBJ whole genome shotgun (WGS) entry which is preliminary data.</text>
</comment>
<name>A0A4R1R046_HYDET</name>
<feature type="region of interest" description="Disordered" evidence="1">
    <location>
        <begin position="1"/>
        <end position="29"/>
    </location>
</feature>
<feature type="compositionally biased region" description="Polar residues" evidence="1">
    <location>
        <begin position="96"/>
        <end position="110"/>
    </location>
</feature>
<dbReference type="AlphaFoldDB" id="A0A4R1R046"/>
<protein>
    <submittedName>
        <fullName evidence="2">Coat F domain-containing protein</fullName>
    </submittedName>
</protein>
<evidence type="ECO:0000256" key="1">
    <source>
        <dbReference type="SAM" id="MobiDB-lite"/>
    </source>
</evidence>
<dbReference type="InterPro" id="IPR012851">
    <property type="entry name" value="Spore_coat_CotF-like"/>
</dbReference>
<dbReference type="Pfam" id="PF07875">
    <property type="entry name" value="Coat_F"/>
    <property type="match status" value="1"/>
</dbReference>
<dbReference type="EMBL" id="SLUN01000041">
    <property type="protein sequence ID" value="TCL58629.1"/>
    <property type="molecule type" value="Genomic_DNA"/>
</dbReference>
<sequence>MNQPNQPNPNVIKNPQTGQLPQVKGPEMNERDFLNDMLATEKYLTDNFNILAREASHQSLNGEALRILNETHQAARTLFNLMFEKGWYQLTAASPQEISQTGTQFQNYRSQEPYHS</sequence>